<evidence type="ECO:0000259" key="8">
    <source>
        <dbReference type="PROSITE" id="PS51740"/>
    </source>
</evidence>
<dbReference type="PANTHER" id="PTHR34701:SF1">
    <property type="entry name" value="TRANSCRIPTIONAL REGULATOR MRAZ"/>
    <property type="match status" value="1"/>
</dbReference>
<evidence type="ECO:0000256" key="7">
    <source>
        <dbReference type="HAMAP-Rule" id="MF_01008"/>
    </source>
</evidence>
<evidence type="ECO:0000256" key="5">
    <source>
        <dbReference type="ARBA" id="ARBA00023125"/>
    </source>
</evidence>
<dbReference type="NCBIfam" id="TIGR00242">
    <property type="entry name" value="division/cell wall cluster transcriptional repressor MraZ"/>
    <property type="match status" value="1"/>
</dbReference>
<dbReference type="Proteomes" id="UP000184048">
    <property type="component" value="Unassembled WGS sequence"/>
</dbReference>
<feature type="domain" description="SpoVT-AbrB" evidence="8">
    <location>
        <begin position="105"/>
        <end position="148"/>
    </location>
</feature>
<dbReference type="InterPro" id="IPR038619">
    <property type="entry name" value="MraZ_sf"/>
</dbReference>
<dbReference type="STRING" id="1121884.SAMN02745131_03003"/>
<keyword evidence="5 7" id="KW-0238">DNA-binding</keyword>
<accession>A0A1M5CS84</accession>
<dbReference type="GO" id="GO:0005737">
    <property type="term" value="C:cytoplasm"/>
    <property type="evidence" value="ECO:0007669"/>
    <property type="project" value="UniProtKB-UniRule"/>
</dbReference>
<evidence type="ECO:0000256" key="3">
    <source>
        <dbReference type="ARBA" id="ARBA00022737"/>
    </source>
</evidence>
<evidence type="ECO:0000256" key="6">
    <source>
        <dbReference type="ARBA" id="ARBA00023163"/>
    </source>
</evidence>
<dbReference type="SUPFAM" id="SSF89447">
    <property type="entry name" value="AbrB/MazE/MraZ-like"/>
    <property type="match status" value="1"/>
</dbReference>
<dbReference type="GO" id="GO:2000143">
    <property type="term" value="P:negative regulation of DNA-templated transcription initiation"/>
    <property type="evidence" value="ECO:0007669"/>
    <property type="project" value="TreeGrafter"/>
</dbReference>
<keyword evidence="2 7" id="KW-0963">Cytoplasm</keyword>
<dbReference type="AlphaFoldDB" id="A0A1M5CS84"/>
<organism evidence="9 10">
    <name type="scientific">Flavisolibacter ginsengisoli DSM 18119</name>
    <dbReference type="NCBI Taxonomy" id="1121884"/>
    <lineage>
        <taxon>Bacteria</taxon>
        <taxon>Pseudomonadati</taxon>
        <taxon>Bacteroidota</taxon>
        <taxon>Chitinophagia</taxon>
        <taxon>Chitinophagales</taxon>
        <taxon>Chitinophagaceae</taxon>
        <taxon>Flavisolibacter</taxon>
    </lineage>
</organism>
<keyword evidence="6 7" id="KW-0804">Transcription</keyword>
<dbReference type="InterPro" id="IPR020603">
    <property type="entry name" value="MraZ_dom"/>
</dbReference>
<dbReference type="CDD" id="cd16321">
    <property type="entry name" value="MraZ_C"/>
    <property type="match status" value="1"/>
</dbReference>
<gene>
    <name evidence="7" type="primary">mraZ</name>
    <name evidence="9" type="ORF">SAMN02745131_03003</name>
</gene>
<name>A0A1M5CS84_9BACT</name>
<evidence type="ECO:0000313" key="10">
    <source>
        <dbReference type="Proteomes" id="UP000184048"/>
    </source>
</evidence>
<dbReference type="HAMAP" id="MF_01008">
    <property type="entry name" value="MraZ"/>
    <property type="match status" value="1"/>
</dbReference>
<evidence type="ECO:0000256" key="4">
    <source>
        <dbReference type="ARBA" id="ARBA00023015"/>
    </source>
</evidence>
<dbReference type="PANTHER" id="PTHR34701">
    <property type="entry name" value="TRANSCRIPTIONAL REGULATOR MRAZ"/>
    <property type="match status" value="1"/>
</dbReference>
<dbReference type="PROSITE" id="PS51740">
    <property type="entry name" value="SPOVT_ABRB"/>
    <property type="match status" value="2"/>
</dbReference>
<comment type="similarity">
    <text evidence="7">Belongs to the MraZ family.</text>
</comment>
<dbReference type="EMBL" id="FQUU01000013">
    <property type="protein sequence ID" value="SHF57593.1"/>
    <property type="molecule type" value="Genomic_DNA"/>
</dbReference>
<dbReference type="CDD" id="cd16320">
    <property type="entry name" value="MraZ_N"/>
    <property type="match status" value="1"/>
</dbReference>
<evidence type="ECO:0000313" key="9">
    <source>
        <dbReference type="EMBL" id="SHF57593.1"/>
    </source>
</evidence>
<dbReference type="GO" id="GO:0000976">
    <property type="term" value="F:transcription cis-regulatory region binding"/>
    <property type="evidence" value="ECO:0007669"/>
    <property type="project" value="TreeGrafter"/>
</dbReference>
<keyword evidence="10" id="KW-1185">Reference proteome</keyword>
<proteinExistence type="inferred from homology"/>
<dbReference type="Pfam" id="PF02381">
    <property type="entry name" value="MraZ"/>
    <property type="match status" value="2"/>
</dbReference>
<evidence type="ECO:0000256" key="1">
    <source>
        <dbReference type="ARBA" id="ARBA00013860"/>
    </source>
</evidence>
<feature type="domain" description="SpoVT-AbrB" evidence="8">
    <location>
        <begin position="30"/>
        <end position="76"/>
    </location>
</feature>
<dbReference type="InterPro" id="IPR003444">
    <property type="entry name" value="MraZ"/>
</dbReference>
<dbReference type="Gene3D" id="3.40.1550.20">
    <property type="entry name" value="Transcriptional regulator MraZ domain"/>
    <property type="match status" value="1"/>
</dbReference>
<reference evidence="9 10" key="1">
    <citation type="submission" date="2016-11" db="EMBL/GenBank/DDBJ databases">
        <authorList>
            <person name="Jaros S."/>
            <person name="Januszkiewicz K."/>
            <person name="Wedrychowicz H."/>
        </authorList>
    </citation>
    <scope>NUCLEOTIDE SEQUENCE [LARGE SCALE GENOMIC DNA]</scope>
    <source>
        <strain evidence="9 10">DSM 18119</strain>
    </source>
</reference>
<keyword evidence="3" id="KW-0677">Repeat</keyword>
<dbReference type="InterPro" id="IPR035642">
    <property type="entry name" value="MraZ_N"/>
</dbReference>
<dbReference type="GO" id="GO:0009295">
    <property type="term" value="C:nucleoid"/>
    <property type="evidence" value="ECO:0007669"/>
    <property type="project" value="UniProtKB-SubCell"/>
</dbReference>
<comment type="subcellular location">
    <subcellularLocation>
        <location evidence="7">Cytoplasm</location>
        <location evidence="7">Nucleoid</location>
    </subcellularLocation>
</comment>
<evidence type="ECO:0000256" key="2">
    <source>
        <dbReference type="ARBA" id="ARBA00022490"/>
    </source>
</evidence>
<protein>
    <recommendedName>
        <fullName evidence="1 7">Transcriptional regulator MraZ</fullName>
    </recommendedName>
</protein>
<sequence>MLWQSGKKCYFVLNELHSSKPLIMTGFLGEFEATLDTKGRFLLPAGLKKQLPEGENTRFVINRGFEKCLSLYPLQSWEPLFARISSLDDFDPDVRKFRRFFLNGAIEVELDSAGRLLMPPNLKEYAELSKDIVLASAVDKIEIWSTENYNKFFESYSPSDFSSLAQQVMVKKTEKEQGS</sequence>
<comment type="subunit">
    <text evidence="7">Forms oligomers.</text>
</comment>
<dbReference type="InterPro" id="IPR037914">
    <property type="entry name" value="SpoVT-AbrB_sf"/>
</dbReference>
<dbReference type="GO" id="GO:0003700">
    <property type="term" value="F:DNA-binding transcription factor activity"/>
    <property type="evidence" value="ECO:0007669"/>
    <property type="project" value="UniProtKB-UniRule"/>
</dbReference>
<dbReference type="InterPro" id="IPR035644">
    <property type="entry name" value="MraZ_C"/>
</dbReference>
<keyword evidence="4 7" id="KW-0805">Transcription regulation</keyword>
<dbReference type="InterPro" id="IPR007159">
    <property type="entry name" value="SpoVT-AbrB_dom"/>
</dbReference>